<evidence type="ECO:0000313" key="3">
    <source>
        <dbReference type="Proteomes" id="UP001044222"/>
    </source>
</evidence>
<reference evidence="2" key="1">
    <citation type="submission" date="2021-01" db="EMBL/GenBank/DDBJ databases">
        <title>A chromosome-scale assembly of European eel, Anguilla anguilla.</title>
        <authorList>
            <person name="Henkel C."/>
            <person name="Jong-Raadsen S.A."/>
            <person name="Dufour S."/>
            <person name="Weltzien F.-A."/>
            <person name="Palstra A.P."/>
            <person name="Pelster B."/>
            <person name="Spaink H.P."/>
            <person name="Van Den Thillart G.E."/>
            <person name="Jansen H."/>
            <person name="Zahm M."/>
            <person name="Klopp C."/>
            <person name="Cedric C."/>
            <person name="Louis A."/>
            <person name="Berthelot C."/>
            <person name="Parey E."/>
            <person name="Roest Crollius H."/>
            <person name="Montfort J."/>
            <person name="Robinson-Rechavi M."/>
            <person name="Bucao C."/>
            <person name="Bouchez O."/>
            <person name="Gislard M."/>
            <person name="Lluch J."/>
            <person name="Milhes M."/>
            <person name="Lampietro C."/>
            <person name="Lopez Roques C."/>
            <person name="Donnadieu C."/>
            <person name="Braasch I."/>
            <person name="Desvignes T."/>
            <person name="Postlethwait J."/>
            <person name="Bobe J."/>
            <person name="Guiguen Y."/>
            <person name="Dirks R."/>
        </authorList>
    </citation>
    <scope>NUCLEOTIDE SEQUENCE</scope>
    <source>
        <strain evidence="2">Tag_6206</strain>
        <tissue evidence="2">Liver</tissue>
    </source>
</reference>
<proteinExistence type="predicted"/>
<comment type="caution">
    <text evidence="2">The sequence shown here is derived from an EMBL/GenBank/DDBJ whole genome shotgun (WGS) entry which is preliminary data.</text>
</comment>
<gene>
    <name evidence="2" type="ORF">ANANG_G00046300</name>
</gene>
<name>A0A9D3S525_ANGAN</name>
<organism evidence="2 3">
    <name type="scientific">Anguilla anguilla</name>
    <name type="common">European freshwater eel</name>
    <name type="synonym">Muraena anguilla</name>
    <dbReference type="NCBI Taxonomy" id="7936"/>
    <lineage>
        <taxon>Eukaryota</taxon>
        <taxon>Metazoa</taxon>
        <taxon>Chordata</taxon>
        <taxon>Craniata</taxon>
        <taxon>Vertebrata</taxon>
        <taxon>Euteleostomi</taxon>
        <taxon>Actinopterygii</taxon>
        <taxon>Neopterygii</taxon>
        <taxon>Teleostei</taxon>
        <taxon>Anguilliformes</taxon>
        <taxon>Anguillidae</taxon>
        <taxon>Anguilla</taxon>
    </lineage>
</organism>
<feature type="compositionally biased region" description="Basic and acidic residues" evidence="1">
    <location>
        <begin position="33"/>
        <end position="42"/>
    </location>
</feature>
<feature type="region of interest" description="Disordered" evidence="1">
    <location>
        <begin position="18"/>
        <end position="105"/>
    </location>
</feature>
<sequence>MCAYLRVCVRVRGKCDTLPREEHNKNLQGTGGPEREPREESHAAGGQQHLPTSSKQNKAPSVHPGFQPLVKRDTHTHARAHTRKYAHMQVHKHTNTLQKGLLLAS</sequence>
<dbReference type="AlphaFoldDB" id="A0A9D3S525"/>
<evidence type="ECO:0000313" key="2">
    <source>
        <dbReference type="EMBL" id="KAG5855180.1"/>
    </source>
</evidence>
<dbReference type="EMBL" id="JAFIRN010000002">
    <property type="protein sequence ID" value="KAG5855180.1"/>
    <property type="molecule type" value="Genomic_DNA"/>
</dbReference>
<evidence type="ECO:0000256" key="1">
    <source>
        <dbReference type="SAM" id="MobiDB-lite"/>
    </source>
</evidence>
<protein>
    <submittedName>
        <fullName evidence="2">Uncharacterized protein</fullName>
    </submittedName>
</protein>
<accession>A0A9D3S525</accession>
<feature type="compositionally biased region" description="Polar residues" evidence="1">
    <location>
        <begin position="49"/>
        <end position="59"/>
    </location>
</feature>
<feature type="compositionally biased region" description="Basic residues" evidence="1">
    <location>
        <begin position="77"/>
        <end position="94"/>
    </location>
</feature>
<keyword evidence="3" id="KW-1185">Reference proteome</keyword>
<dbReference type="Proteomes" id="UP001044222">
    <property type="component" value="Unassembled WGS sequence"/>
</dbReference>